<evidence type="ECO:0000259" key="4">
    <source>
        <dbReference type="PROSITE" id="PS51192"/>
    </source>
</evidence>
<evidence type="ECO:0000256" key="2">
    <source>
        <dbReference type="ARBA" id="ARBA00022801"/>
    </source>
</evidence>
<evidence type="ECO:0008006" key="8">
    <source>
        <dbReference type="Google" id="ProtNLM"/>
    </source>
</evidence>
<dbReference type="PROSITE" id="PS51194">
    <property type="entry name" value="HELICASE_CTER"/>
    <property type="match status" value="1"/>
</dbReference>
<dbReference type="Proteomes" id="UP000241365">
    <property type="component" value="Segment"/>
</dbReference>
<dbReference type="Gene3D" id="3.40.50.300">
    <property type="entry name" value="P-loop containing nucleotide triphosphate hydrolases"/>
    <property type="match status" value="2"/>
</dbReference>
<dbReference type="EMBL" id="KU877344">
    <property type="protein sequence ID" value="ANB50542.1"/>
    <property type="molecule type" value="Genomic_DNA"/>
</dbReference>
<dbReference type="InterPro" id="IPR011545">
    <property type="entry name" value="DEAD/DEAH_box_helicase_dom"/>
</dbReference>
<evidence type="ECO:0000256" key="3">
    <source>
        <dbReference type="ARBA" id="ARBA00022840"/>
    </source>
</evidence>
<evidence type="ECO:0000313" key="6">
    <source>
        <dbReference type="EMBL" id="ANB50542.1"/>
    </source>
</evidence>
<feature type="domain" description="Helicase C-terminal" evidence="5">
    <location>
        <begin position="370"/>
        <end position="525"/>
    </location>
</feature>
<dbReference type="PROSITE" id="PS51192">
    <property type="entry name" value="HELICASE_ATP_BIND_1"/>
    <property type="match status" value="1"/>
</dbReference>
<keyword evidence="1" id="KW-0547">Nucleotide-binding</keyword>
<reference evidence="6 7" key="1">
    <citation type="journal article" date="2016" name="Genome Announc.">
        <title>Complete Genome Sequence of a New Megavirus Family Member Isolated from an Inland Water Lake for the First Time in India.</title>
        <authorList>
            <person name="Chatterjee A."/>
            <person name="Ali F."/>
            <person name="Bange D."/>
            <person name="Kondabagil K."/>
        </authorList>
    </citation>
    <scope>NUCLEOTIDE SEQUENCE [LARGE SCALE GENOMIC DNA]</scope>
    <source>
        <strain evidence="6">1</strain>
    </source>
</reference>
<organism evidence="6 7">
    <name type="scientific">Powai lake megavirus</name>
    <dbReference type="NCBI Taxonomy" id="1842663"/>
    <lineage>
        <taxon>Viruses</taxon>
        <taxon>Varidnaviria</taxon>
        <taxon>Bamfordvirae</taxon>
        <taxon>Nucleocytoviricota</taxon>
        <taxon>Megaviricetes</taxon>
        <taxon>Imitervirales</taxon>
        <taxon>Mimiviridae</taxon>
        <taxon>Megamimivirinae</taxon>
        <taxon>Megavirus</taxon>
        <taxon>Megavirus powaiense</taxon>
    </lineage>
</organism>
<sequence length="525" mass="59926">MSQEQENISDINFINITIGTYKCNVNRSQDDLYLLTGFDDTIPRYNTEDGPYIELMNRKENTSKIMRLSDSACRTSLIKGGSKMTSEEYFPLFVEKKKEYVQNYLVKNTFAAGFEIPATVQSLVVPELIQRRDTLIQFKSGAGKTLAFLFGCLWGFDPTDDELQYIFITSSHEVAAQIYERAVSLLPSSARIAMCVGQKKNINGPSSNFKDSNVIGTSSLNQRPKTIKEEREQISRAQVIVCTMGRLYDFMCNRKWIPSTRYLKAICVDEFDNIVTSRSKSKNSSIMSTEQQMAEIINYIESEAPNNSQNDTQRVFFSATVSSESIQTAHSYFRKNTIHTGNPFIVLLDAEDYTLEGIKQYYVPCQNYAQKKDILMDLLKQCRISQCIIFVNRIETANDLKSYLDDQYISTNSAVFHGLLSADVRKNIHEDFINNKIRLLISTDLTSRGLDVQGINLVINFDMPEYLENYIHRIGRSGRYGRKGVSISFVIINNNNNEMEKVKRINECSNQSKMVPLPRDLANLL</sequence>
<dbReference type="RefSeq" id="YP_010776293.1">
    <property type="nucleotide sequence ID" value="NC_075034.1"/>
</dbReference>
<dbReference type="Pfam" id="PF00271">
    <property type="entry name" value="Helicase_C"/>
    <property type="match status" value="1"/>
</dbReference>
<dbReference type="KEGG" id="vg:80512904"/>
<dbReference type="CDD" id="cd18787">
    <property type="entry name" value="SF2_C_DEAD"/>
    <property type="match status" value="1"/>
</dbReference>
<evidence type="ECO:0000313" key="7">
    <source>
        <dbReference type="Proteomes" id="UP000241365"/>
    </source>
</evidence>
<accession>A0A167RCW2</accession>
<dbReference type="GO" id="GO:0005524">
    <property type="term" value="F:ATP binding"/>
    <property type="evidence" value="ECO:0007669"/>
    <property type="project" value="UniProtKB-KW"/>
</dbReference>
<evidence type="ECO:0000259" key="5">
    <source>
        <dbReference type="PROSITE" id="PS51194"/>
    </source>
</evidence>
<dbReference type="Pfam" id="PF00270">
    <property type="entry name" value="DEAD"/>
    <property type="match status" value="1"/>
</dbReference>
<name>A0A167RCW2_9VIRU</name>
<dbReference type="SUPFAM" id="SSF52540">
    <property type="entry name" value="P-loop containing nucleoside triphosphate hydrolases"/>
    <property type="match status" value="1"/>
</dbReference>
<dbReference type="GO" id="GO:0016787">
    <property type="term" value="F:hydrolase activity"/>
    <property type="evidence" value="ECO:0007669"/>
    <property type="project" value="UniProtKB-KW"/>
</dbReference>
<dbReference type="SMART" id="SM00490">
    <property type="entry name" value="HELICc"/>
    <property type="match status" value="1"/>
</dbReference>
<dbReference type="SMART" id="SM00487">
    <property type="entry name" value="DEXDc"/>
    <property type="match status" value="1"/>
</dbReference>
<keyword evidence="7" id="KW-1185">Reference proteome</keyword>
<dbReference type="InterPro" id="IPR027417">
    <property type="entry name" value="P-loop_NTPase"/>
</dbReference>
<dbReference type="InterPro" id="IPR001650">
    <property type="entry name" value="Helicase_C-like"/>
</dbReference>
<keyword evidence="2" id="KW-0378">Hydrolase</keyword>
<protein>
    <recommendedName>
        <fullName evidence="8">Translation initiation factor 4a</fullName>
    </recommendedName>
</protein>
<dbReference type="PANTHER" id="PTHR24031">
    <property type="entry name" value="RNA HELICASE"/>
    <property type="match status" value="1"/>
</dbReference>
<dbReference type="GO" id="GO:0003676">
    <property type="term" value="F:nucleic acid binding"/>
    <property type="evidence" value="ECO:0007669"/>
    <property type="project" value="InterPro"/>
</dbReference>
<feature type="domain" description="Helicase ATP-binding" evidence="4">
    <location>
        <begin position="125"/>
        <end position="339"/>
    </location>
</feature>
<proteinExistence type="predicted"/>
<keyword evidence="3" id="KW-0067">ATP-binding</keyword>
<evidence type="ECO:0000256" key="1">
    <source>
        <dbReference type="ARBA" id="ARBA00022741"/>
    </source>
</evidence>
<dbReference type="InterPro" id="IPR014001">
    <property type="entry name" value="Helicase_ATP-bd"/>
</dbReference>
<dbReference type="GeneID" id="80512904"/>